<keyword evidence="1" id="KW-0732">Signal</keyword>
<evidence type="ECO:0000313" key="2">
    <source>
        <dbReference type="EMBL" id="MBB3062239.1"/>
    </source>
</evidence>
<dbReference type="RefSeq" id="WP_183461359.1">
    <property type="nucleotide sequence ID" value="NZ_JACHWZ010000014.1"/>
</dbReference>
<dbReference type="Proteomes" id="UP000535937">
    <property type="component" value="Unassembled WGS sequence"/>
</dbReference>
<dbReference type="SUPFAM" id="SSF50242">
    <property type="entry name" value="TIMP-like"/>
    <property type="match status" value="1"/>
</dbReference>
<gene>
    <name evidence="2" type="ORF">FHS09_003084</name>
</gene>
<feature type="signal peptide" evidence="1">
    <location>
        <begin position="1"/>
        <end position="18"/>
    </location>
</feature>
<name>A0A7W4WDH8_9GAMM</name>
<evidence type="ECO:0000313" key="3">
    <source>
        <dbReference type="Proteomes" id="UP000535937"/>
    </source>
</evidence>
<dbReference type="InterPro" id="IPR008993">
    <property type="entry name" value="TIMP-like_OB-fold"/>
</dbReference>
<accession>A0A7W4WDH8</accession>
<keyword evidence="3" id="KW-1185">Reference proteome</keyword>
<reference evidence="2 3" key="1">
    <citation type="submission" date="2020-08" db="EMBL/GenBank/DDBJ databases">
        <title>Genomic Encyclopedia of Type Strains, Phase III (KMG-III): the genomes of soil and plant-associated and newly described type strains.</title>
        <authorList>
            <person name="Whitman W."/>
        </authorList>
    </citation>
    <scope>NUCLEOTIDE SEQUENCE [LARGE SCALE GENOMIC DNA]</scope>
    <source>
        <strain evidence="2 3">CECT 8799</strain>
    </source>
</reference>
<organism evidence="2 3">
    <name type="scientific">Microbulbifer rhizosphaerae</name>
    <dbReference type="NCBI Taxonomy" id="1562603"/>
    <lineage>
        <taxon>Bacteria</taxon>
        <taxon>Pseudomonadati</taxon>
        <taxon>Pseudomonadota</taxon>
        <taxon>Gammaproteobacteria</taxon>
        <taxon>Cellvibrionales</taxon>
        <taxon>Microbulbiferaceae</taxon>
        <taxon>Microbulbifer</taxon>
    </lineage>
</organism>
<feature type="chain" id="PRO_5031099136" evidence="1">
    <location>
        <begin position="19"/>
        <end position="150"/>
    </location>
</feature>
<comment type="caution">
    <text evidence="2">The sequence shown here is derived from an EMBL/GenBank/DDBJ whole genome shotgun (WGS) entry which is preliminary data.</text>
</comment>
<dbReference type="EMBL" id="JACHWZ010000014">
    <property type="protein sequence ID" value="MBB3062239.1"/>
    <property type="molecule type" value="Genomic_DNA"/>
</dbReference>
<proteinExistence type="predicted"/>
<evidence type="ECO:0000256" key="1">
    <source>
        <dbReference type="SAM" id="SignalP"/>
    </source>
</evidence>
<sequence length="150" mass="16191">MAKTIPAAIAAIALSLSALCISQESLEAGEERGDTFAERFAEAELVAQVQIAGVHRDVDSALSEPGMVALLGYVYSAVSHQVWKGEANRLIAFRLGLDACEQKLEKGARYLIFARPDSRGRLQLYSCDAVIPEAEAAPLLARLKEFDLQG</sequence>
<dbReference type="AlphaFoldDB" id="A0A7W4WDH8"/>
<protein>
    <submittedName>
        <fullName evidence="2">Uncharacterized protein</fullName>
    </submittedName>
</protein>